<evidence type="ECO:0000256" key="1">
    <source>
        <dbReference type="SAM" id="MobiDB-lite"/>
    </source>
</evidence>
<dbReference type="EMBL" id="OA894082">
    <property type="protein sequence ID" value="CAD7285154.1"/>
    <property type="molecule type" value="Genomic_DNA"/>
</dbReference>
<dbReference type="GO" id="GO:0004402">
    <property type="term" value="F:histone acetyltransferase activity"/>
    <property type="evidence" value="ECO:0007669"/>
    <property type="project" value="InterPro"/>
</dbReference>
<sequence length="215" mass="24878">MAEWSSETEEKFFWNKNMFKKNIKRKNKLMAATKNKQMEELAKYSSCQGIDNPCNCKGYKHHNQSLDIGDDDQRLNEIGETCRACKHSKRSHYKHLQELPLDRIHELLGYVVDLESLYECLLLNPEDDFRRDIYVHLYKKLKEEADTLTDKMRGFMSKVLARFLNDFEATLWDDESYVWDAERLLTPADFPRFVVGDGKGRPGGGGGGAEAGKSK</sequence>
<protein>
    <recommendedName>
        <fullName evidence="2">PCAF N-terminal domain-containing protein</fullName>
    </recommendedName>
</protein>
<dbReference type="OrthoDB" id="1937912at2759"/>
<dbReference type="Proteomes" id="UP000678499">
    <property type="component" value="Unassembled WGS sequence"/>
</dbReference>
<dbReference type="AlphaFoldDB" id="A0A7R9GLS1"/>
<feature type="domain" description="PCAF N-terminal" evidence="2">
    <location>
        <begin position="24"/>
        <end position="143"/>
    </location>
</feature>
<organism evidence="3">
    <name type="scientific">Notodromas monacha</name>
    <dbReference type="NCBI Taxonomy" id="399045"/>
    <lineage>
        <taxon>Eukaryota</taxon>
        <taxon>Metazoa</taxon>
        <taxon>Ecdysozoa</taxon>
        <taxon>Arthropoda</taxon>
        <taxon>Crustacea</taxon>
        <taxon>Oligostraca</taxon>
        <taxon>Ostracoda</taxon>
        <taxon>Podocopa</taxon>
        <taxon>Podocopida</taxon>
        <taxon>Cypridocopina</taxon>
        <taxon>Cypridoidea</taxon>
        <taxon>Cyprididae</taxon>
        <taxon>Notodromas</taxon>
    </lineage>
</organism>
<keyword evidence="4" id="KW-1185">Reference proteome</keyword>
<dbReference type="EMBL" id="CAJPEX010012045">
    <property type="protein sequence ID" value="CAG0925306.1"/>
    <property type="molecule type" value="Genomic_DNA"/>
</dbReference>
<dbReference type="InterPro" id="IPR009464">
    <property type="entry name" value="PCAF_N"/>
</dbReference>
<evidence type="ECO:0000259" key="2">
    <source>
        <dbReference type="Pfam" id="PF06466"/>
    </source>
</evidence>
<feature type="compositionally biased region" description="Gly residues" evidence="1">
    <location>
        <begin position="201"/>
        <end position="215"/>
    </location>
</feature>
<proteinExistence type="predicted"/>
<name>A0A7R9GLS1_9CRUS</name>
<gene>
    <name evidence="3" type="ORF">NMOB1V02_LOCUS12756</name>
</gene>
<feature type="non-terminal residue" evidence="3">
    <location>
        <position position="215"/>
    </location>
</feature>
<dbReference type="Pfam" id="PF06466">
    <property type="entry name" value="PCAF_N"/>
    <property type="match status" value="1"/>
</dbReference>
<feature type="region of interest" description="Disordered" evidence="1">
    <location>
        <begin position="196"/>
        <end position="215"/>
    </location>
</feature>
<evidence type="ECO:0000313" key="3">
    <source>
        <dbReference type="EMBL" id="CAD7285154.1"/>
    </source>
</evidence>
<accession>A0A7R9GLS1</accession>
<evidence type="ECO:0000313" key="4">
    <source>
        <dbReference type="Proteomes" id="UP000678499"/>
    </source>
</evidence>
<reference evidence="3" key="1">
    <citation type="submission" date="2020-11" db="EMBL/GenBank/DDBJ databases">
        <authorList>
            <person name="Tran Van P."/>
        </authorList>
    </citation>
    <scope>NUCLEOTIDE SEQUENCE</scope>
</reference>
<dbReference type="GO" id="GO:0005634">
    <property type="term" value="C:nucleus"/>
    <property type="evidence" value="ECO:0007669"/>
    <property type="project" value="InterPro"/>
</dbReference>
<dbReference type="GO" id="GO:0006355">
    <property type="term" value="P:regulation of DNA-templated transcription"/>
    <property type="evidence" value="ECO:0007669"/>
    <property type="project" value="InterPro"/>
</dbReference>